<accession>A0A0D0NH31</accession>
<dbReference type="InterPro" id="IPR012338">
    <property type="entry name" value="Beta-lactam/transpept-like"/>
</dbReference>
<dbReference type="PANTHER" id="PTHR43283:SF3">
    <property type="entry name" value="BETA-LACTAMASE FAMILY PROTEIN (AFU_ORTHOLOGUE AFUA_5G07500)"/>
    <property type="match status" value="1"/>
</dbReference>
<evidence type="ECO:0000313" key="3">
    <source>
        <dbReference type="EMBL" id="KIQ67635.1"/>
    </source>
</evidence>
<dbReference type="eggNOG" id="COG1680">
    <property type="taxonomic scope" value="Bacteria"/>
</dbReference>
<reference evidence="3 4" key="1">
    <citation type="submission" date="2013-01" db="EMBL/GenBank/DDBJ databases">
        <authorList>
            <person name="Fiebig A."/>
            <person name="Goeker M."/>
            <person name="Klenk H.-P.P."/>
        </authorList>
    </citation>
    <scope>NUCLEOTIDE SEQUENCE [LARGE SCALE GENOMIC DNA]</scope>
    <source>
        <strain evidence="3 4">DSM 24838</strain>
    </source>
</reference>
<feature type="domain" description="Beta-lactamase-related" evidence="2">
    <location>
        <begin position="26"/>
        <end position="281"/>
    </location>
</feature>
<dbReference type="Proteomes" id="UP000035100">
    <property type="component" value="Unassembled WGS sequence"/>
</dbReference>
<evidence type="ECO:0000256" key="1">
    <source>
        <dbReference type="SAM" id="SignalP"/>
    </source>
</evidence>
<dbReference type="STRING" id="1123501.Wenmar_03764"/>
<dbReference type="Pfam" id="PF00144">
    <property type="entry name" value="Beta-lactamase"/>
    <property type="match status" value="1"/>
</dbReference>
<dbReference type="OrthoDB" id="5377981at2"/>
<keyword evidence="4" id="KW-1185">Reference proteome</keyword>
<dbReference type="PANTHER" id="PTHR43283">
    <property type="entry name" value="BETA-LACTAMASE-RELATED"/>
    <property type="match status" value="1"/>
</dbReference>
<evidence type="ECO:0000259" key="2">
    <source>
        <dbReference type="Pfam" id="PF00144"/>
    </source>
</evidence>
<sequence>MKSLAAALFLMAAPAAADPAAVEQAFSDWVAANQAEPATLAVLDDGAVVRQAGLGADAAAPRPLASLSKPITAACVSALVEEGTLAWTDTAGDWLGQRGPGSAARLADLVTHGSGIGPDETQGDAALAAAQEPQTAGVAARALSRPLAAEPGTYAYNNENYAILGAVIEAATGEAYDEACRTRVLDPAGVTGRIGGRWAAHGPWGGWEMSAPDYARLIRWIADRPAMDAPALAMGGGVLSTQGLLRRESGIAWGFGLLCWNGRANGAYAVAHPDGPAIAVTFTGCPDDAALQSLDAALFEAATK</sequence>
<organism evidence="3 4">
    <name type="scientific">Wenxinia marina DSM 24838</name>
    <dbReference type="NCBI Taxonomy" id="1123501"/>
    <lineage>
        <taxon>Bacteria</taxon>
        <taxon>Pseudomonadati</taxon>
        <taxon>Pseudomonadota</taxon>
        <taxon>Alphaproteobacteria</taxon>
        <taxon>Rhodobacterales</taxon>
        <taxon>Roseobacteraceae</taxon>
        <taxon>Wenxinia</taxon>
    </lineage>
</organism>
<dbReference type="EMBL" id="AONG01000021">
    <property type="protein sequence ID" value="KIQ67635.1"/>
    <property type="molecule type" value="Genomic_DNA"/>
</dbReference>
<dbReference type="InterPro" id="IPR050789">
    <property type="entry name" value="Diverse_Enzym_Activities"/>
</dbReference>
<name>A0A0D0NH31_9RHOB</name>
<dbReference type="InterPro" id="IPR001466">
    <property type="entry name" value="Beta-lactam-related"/>
</dbReference>
<dbReference type="AlphaFoldDB" id="A0A0D0NH31"/>
<comment type="caution">
    <text evidence="3">The sequence shown here is derived from an EMBL/GenBank/DDBJ whole genome shotgun (WGS) entry which is preliminary data.</text>
</comment>
<protein>
    <submittedName>
        <fullName evidence="3">Beta-lactamase class C and other penicillin binding protein</fullName>
    </submittedName>
</protein>
<proteinExistence type="predicted"/>
<gene>
    <name evidence="3" type="ORF">Wenmar_03764</name>
</gene>
<keyword evidence="1" id="KW-0732">Signal</keyword>
<feature type="signal peptide" evidence="1">
    <location>
        <begin position="1"/>
        <end position="17"/>
    </location>
</feature>
<feature type="chain" id="PRO_5002228855" evidence="1">
    <location>
        <begin position="18"/>
        <end position="304"/>
    </location>
</feature>
<evidence type="ECO:0000313" key="4">
    <source>
        <dbReference type="Proteomes" id="UP000035100"/>
    </source>
</evidence>
<dbReference type="Gene3D" id="3.40.710.10">
    <property type="entry name" value="DD-peptidase/beta-lactamase superfamily"/>
    <property type="match status" value="1"/>
</dbReference>
<dbReference type="RefSeq" id="WP_018303154.1">
    <property type="nucleotide sequence ID" value="NZ_KB902291.1"/>
</dbReference>
<dbReference type="SUPFAM" id="SSF56601">
    <property type="entry name" value="beta-lactamase/transpeptidase-like"/>
    <property type="match status" value="1"/>
</dbReference>